<protein>
    <submittedName>
        <fullName evidence="1">Uncharacterized protein</fullName>
    </submittedName>
</protein>
<sequence length="59" mass="6536">MAQQLRIVAAFPQVSGLIPSTHKTANDCNSSSRGFDLPFLASVETRINMVQTYMQAKHQ</sequence>
<dbReference type="AlphaFoldDB" id="G3HK83"/>
<evidence type="ECO:0000313" key="1">
    <source>
        <dbReference type="EMBL" id="EGW00404.1"/>
    </source>
</evidence>
<evidence type="ECO:0000313" key="2">
    <source>
        <dbReference type="Proteomes" id="UP000001075"/>
    </source>
</evidence>
<dbReference type="Proteomes" id="UP000001075">
    <property type="component" value="Unassembled WGS sequence"/>
</dbReference>
<dbReference type="InParanoid" id="G3HK83"/>
<name>G3HK83_CRIGR</name>
<reference evidence="2" key="1">
    <citation type="journal article" date="2011" name="Nat. Biotechnol.">
        <title>The genomic sequence of the Chinese hamster ovary (CHO)-K1 cell line.</title>
        <authorList>
            <person name="Xu X."/>
            <person name="Nagarajan H."/>
            <person name="Lewis N.E."/>
            <person name="Pan S."/>
            <person name="Cai Z."/>
            <person name="Liu X."/>
            <person name="Chen W."/>
            <person name="Xie M."/>
            <person name="Wang W."/>
            <person name="Hammond S."/>
            <person name="Andersen M.R."/>
            <person name="Neff N."/>
            <person name="Passarelli B."/>
            <person name="Koh W."/>
            <person name="Fan H.C."/>
            <person name="Wang J."/>
            <person name="Gui Y."/>
            <person name="Lee K.H."/>
            <person name="Betenbaugh M.J."/>
            <person name="Quake S.R."/>
            <person name="Famili I."/>
            <person name="Palsson B.O."/>
            <person name="Wang J."/>
        </authorList>
    </citation>
    <scope>NUCLEOTIDE SEQUENCE [LARGE SCALE GENOMIC DNA]</scope>
    <source>
        <strain evidence="2">CHO K1 cell line</strain>
    </source>
</reference>
<accession>G3HK83</accession>
<gene>
    <name evidence="1" type="ORF">I79_011101</name>
</gene>
<dbReference type="EMBL" id="JH000454">
    <property type="protein sequence ID" value="EGW00404.1"/>
    <property type="molecule type" value="Genomic_DNA"/>
</dbReference>
<proteinExistence type="predicted"/>
<organism evidence="1 2">
    <name type="scientific">Cricetulus griseus</name>
    <name type="common">Chinese hamster</name>
    <name type="synonym">Cricetulus barabensis griseus</name>
    <dbReference type="NCBI Taxonomy" id="10029"/>
    <lineage>
        <taxon>Eukaryota</taxon>
        <taxon>Metazoa</taxon>
        <taxon>Chordata</taxon>
        <taxon>Craniata</taxon>
        <taxon>Vertebrata</taxon>
        <taxon>Euteleostomi</taxon>
        <taxon>Mammalia</taxon>
        <taxon>Eutheria</taxon>
        <taxon>Euarchontoglires</taxon>
        <taxon>Glires</taxon>
        <taxon>Rodentia</taxon>
        <taxon>Myomorpha</taxon>
        <taxon>Muroidea</taxon>
        <taxon>Cricetidae</taxon>
        <taxon>Cricetinae</taxon>
        <taxon>Cricetulus</taxon>
    </lineage>
</organism>